<gene>
    <name evidence="2" type="ORF">Pan44_49330</name>
</gene>
<dbReference type="SUPFAM" id="SSF48239">
    <property type="entry name" value="Terpenoid cyclases/Protein prenyltransferases"/>
    <property type="match status" value="1"/>
</dbReference>
<evidence type="ECO:0000313" key="2">
    <source>
        <dbReference type="EMBL" id="QDT56872.1"/>
    </source>
</evidence>
<dbReference type="OrthoDB" id="265313at2"/>
<feature type="chain" id="PRO_5021960880" evidence="1">
    <location>
        <begin position="27"/>
        <end position="349"/>
    </location>
</feature>
<dbReference type="InParanoid" id="A0A517SL81"/>
<evidence type="ECO:0000313" key="3">
    <source>
        <dbReference type="Proteomes" id="UP000315700"/>
    </source>
</evidence>
<reference evidence="2 3" key="1">
    <citation type="submission" date="2019-02" db="EMBL/GenBank/DDBJ databases">
        <title>Deep-cultivation of Planctomycetes and their phenomic and genomic characterization uncovers novel biology.</title>
        <authorList>
            <person name="Wiegand S."/>
            <person name="Jogler M."/>
            <person name="Boedeker C."/>
            <person name="Pinto D."/>
            <person name="Vollmers J."/>
            <person name="Rivas-Marin E."/>
            <person name="Kohn T."/>
            <person name="Peeters S.H."/>
            <person name="Heuer A."/>
            <person name="Rast P."/>
            <person name="Oberbeckmann S."/>
            <person name="Bunk B."/>
            <person name="Jeske O."/>
            <person name="Meyerdierks A."/>
            <person name="Storesund J.E."/>
            <person name="Kallscheuer N."/>
            <person name="Luecker S."/>
            <person name="Lage O.M."/>
            <person name="Pohl T."/>
            <person name="Merkel B.J."/>
            <person name="Hornburger P."/>
            <person name="Mueller R.-W."/>
            <person name="Bruemmer F."/>
            <person name="Labrenz M."/>
            <person name="Spormann A.M."/>
            <person name="Op den Camp H."/>
            <person name="Overmann J."/>
            <person name="Amann R."/>
            <person name="Jetten M.S.M."/>
            <person name="Mascher T."/>
            <person name="Medema M.H."/>
            <person name="Devos D.P."/>
            <person name="Kaster A.-K."/>
            <person name="Ovreas L."/>
            <person name="Rohde M."/>
            <person name="Galperin M.Y."/>
            <person name="Jogler C."/>
        </authorList>
    </citation>
    <scope>NUCLEOTIDE SEQUENCE [LARGE SCALE GENOMIC DNA]</scope>
    <source>
        <strain evidence="2 3">Pan44</strain>
    </source>
</reference>
<protein>
    <submittedName>
        <fullName evidence="2">Prenyltransferase and squalene oxidase repeat protein</fullName>
    </submittedName>
</protein>
<dbReference type="Proteomes" id="UP000315700">
    <property type="component" value="Chromosome"/>
</dbReference>
<dbReference type="InterPro" id="IPR008930">
    <property type="entry name" value="Terpenoid_cyclase/PrenylTrfase"/>
</dbReference>
<dbReference type="GO" id="GO:0016740">
    <property type="term" value="F:transferase activity"/>
    <property type="evidence" value="ECO:0007669"/>
    <property type="project" value="UniProtKB-KW"/>
</dbReference>
<proteinExistence type="predicted"/>
<keyword evidence="2" id="KW-0808">Transferase</keyword>
<dbReference type="AlphaFoldDB" id="A0A517SL81"/>
<dbReference type="Gene3D" id="1.50.10.20">
    <property type="match status" value="3"/>
</dbReference>
<dbReference type="EMBL" id="CP036271">
    <property type="protein sequence ID" value="QDT56872.1"/>
    <property type="molecule type" value="Genomic_DNA"/>
</dbReference>
<dbReference type="RefSeq" id="WP_145034285.1">
    <property type="nucleotide sequence ID" value="NZ_CP036271.1"/>
</dbReference>
<sequence length="349" mass="38001" precursor="true">MRRNASLVSLLAVAVVAAPIAPRSGAEDLRPRHITPETIVGVRKGLDWLAQKQDADGSFQSSMGGAEYPTAMTALAGMAFLANGCTPSRGPYADQIRKCISFLVNQQDPKTGLIARGPENGRPMYGHGFALMFLACVHGMEQDPKNRERIGGIIKNAIQLTASGQSPLGGWMYTPSSGDEGSVTVTQMQALRAAHNAGFTIPKGTIEGATKYLELCRTPEGGIHYSYHSRSGTRTPITAAAVCCLYSTGDYDSPLAESCLKYVHDEFKKTQNEFESGHYFYLHLYASQAFYQAGDEYWDAYFPPARDTLLKQQAQDGSWSGDGVGQVYGTALACLLLQLPYKFLPIYQR</sequence>
<dbReference type="KEGG" id="ccos:Pan44_49330"/>
<keyword evidence="3" id="KW-1185">Reference proteome</keyword>
<dbReference type="CDD" id="cd00688">
    <property type="entry name" value="ISOPREN_C2_like"/>
    <property type="match status" value="1"/>
</dbReference>
<organism evidence="2 3">
    <name type="scientific">Caulifigura coniformis</name>
    <dbReference type="NCBI Taxonomy" id="2527983"/>
    <lineage>
        <taxon>Bacteria</taxon>
        <taxon>Pseudomonadati</taxon>
        <taxon>Planctomycetota</taxon>
        <taxon>Planctomycetia</taxon>
        <taxon>Planctomycetales</taxon>
        <taxon>Planctomycetaceae</taxon>
        <taxon>Caulifigura</taxon>
    </lineage>
</organism>
<feature type="signal peptide" evidence="1">
    <location>
        <begin position="1"/>
        <end position="26"/>
    </location>
</feature>
<keyword evidence="1" id="KW-0732">Signal</keyword>
<evidence type="ECO:0000256" key="1">
    <source>
        <dbReference type="SAM" id="SignalP"/>
    </source>
</evidence>
<name>A0A517SL81_9PLAN</name>
<accession>A0A517SL81</accession>